<dbReference type="InterPro" id="IPR015029">
    <property type="entry name" value="PrnB"/>
</dbReference>
<evidence type="ECO:0000256" key="1">
    <source>
        <dbReference type="SAM" id="MobiDB-lite"/>
    </source>
</evidence>
<organism evidence="2 3">
    <name type="scientific">Nocardia colli</name>
    <dbReference type="NCBI Taxonomy" id="2545717"/>
    <lineage>
        <taxon>Bacteria</taxon>
        <taxon>Bacillati</taxon>
        <taxon>Actinomycetota</taxon>
        <taxon>Actinomycetes</taxon>
        <taxon>Mycobacteriales</taxon>
        <taxon>Nocardiaceae</taxon>
        <taxon>Nocardia</taxon>
    </lineage>
</organism>
<dbReference type="EMBL" id="VXLC01000003">
    <property type="protein sequence ID" value="KAA8889061.1"/>
    <property type="molecule type" value="Genomic_DNA"/>
</dbReference>
<gene>
    <name evidence="2" type="ORF">F3087_08720</name>
</gene>
<name>A0A5N0ENP5_9NOCA</name>
<dbReference type="Gene3D" id="1.20.58.480">
    <property type="match status" value="1"/>
</dbReference>
<dbReference type="RefSeq" id="WP_150401336.1">
    <property type="nucleotide sequence ID" value="NZ_VXLC01000003.1"/>
</dbReference>
<dbReference type="Pfam" id="PF08933">
    <property type="entry name" value="PrnB"/>
    <property type="match status" value="1"/>
</dbReference>
<feature type="region of interest" description="Disordered" evidence="1">
    <location>
        <begin position="1"/>
        <end position="24"/>
    </location>
</feature>
<keyword evidence="3" id="KW-1185">Reference proteome</keyword>
<accession>A0A5N0ENP5</accession>
<dbReference type="InterPro" id="IPR037217">
    <property type="entry name" value="Trp/Indoleamine_2_3_dOase-like"/>
</dbReference>
<sequence>MPALRKRSRPSAHADPGSSGARSIRLDESACHEVARRDPLSADALLANLPAMNAAAEVSELAKGLRQLVWRSRQVELLQVADRLAAMRDVGMVLSSLQRHGVEPLDAVPEATDALLAWGLSVDMVPRDTALHYGVWNPHDKRQRMFLGDRQENVLIDAVRVGTLLIDEMAPTLAGLADLSPDDGAFGEICHKAADQLETLPEVMDAVYRNVDPVEFYAAQLRPFMADVTVADRQYYGPAPVHVPLYLIDRLVWSADHPDADLRYFHNDLVRYGLPQWRKLFERTEGAASLVTRLVHEFDRPAPPATRVAYAMDGVIRIMNALVTFRGKHSLMAGGAYTDASRFPTGTAGVSPGLLDHVRTLTRDRARLARYRRTGART</sequence>
<dbReference type="AlphaFoldDB" id="A0A5N0ENP5"/>
<evidence type="ECO:0000313" key="2">
    <source>
        <dbReference type="EMBL" id="KAA8889061.1"/>
    </source>
</evidence>
<feature type="compositionally biased region" description="Basic residues" evidence="1">
    <location>
        <begin position="1"/>
        <end position="10"/>
    </location>
</feature>
<dbReference type="Proteomes" id="UP000323876">
    <property type="component" value="Unassembled WGS sequence"/>
</dbReference>
<dbReference type="SUPFAM" id="SSF140959">
    <property type="entry name" value="Indolic compounds 2,3-dioxygenase-like"/>
    <property type="match status" value="1"/>
</dbReference>
<protein>
    <submittedName>
        <fullName evidence="2">DUF1864 family protein</fullName>
    </submittedName>
</protein>
<dbReference type="Gene3D" id="1.20.58.1320">
    <property type="match status" value="1"/>
</dbReference>
<reference evidence="2 3" key="1">
    <citation type="submission" date="2019-09" db="EMBL/GenBank/DDBJ databases">
        <authorList>
            <person name="Wang X."/>
        </authorList>
    </citation>
    <scope>NUCLEOTIDE SEQUENCE [LARGE SCALE GENOMIC DNA]</scope>
    <source>
        <strain evidence="2 3">CICC 11023</strain>
    </source>
</reference>
<dbReference type="GO" id="GO:0019441">
    <property type="term" value="P:L-tryptophan catabolic process to kynurenine"/>
    <property type="evidence" value="ECO:0007669"/>
    <property type="project" value="InterPro"/>
</dbReference>
<proteinExistence type="predicted"/>
<comment type="caution">
    <text evidence="2">The sequence shown here is derived from an EMBL/GenBank/DDBJ whole genome shotgun (WGS) entry which is preliminary data.</text>
</comment>
<evidence type="ECO:0000313" key="3">
    <source>
        <dbReference type="Proteomes" id="UP000323876"/>
    </source>
</evidence>
<dbReference type="OrthoDB" id="918766at2"/>
<dbReference type="GO" id="GO:0020037">
    <property type="term" value="F:heme binding"/>
    <property type="evidence" value="ECO:0007669"/>
    <property type="project" value="InterPro"/>
</dbReference>
<dbReference type="GO" id="GO:0046872">
    <property type="term" value="F:metal ion binding"/>
    <property type="evidence" value="ECO:0007669"/>
    <property type="project" value="InterPro"/>
</dbReference>